<evidence type="ECO:0000256" key="1">
    <source>
        <dbReference type="SAM" id="MobiDB-lite"/>
    </source>
</evidence>
<evidence type="ECO:0000313" key="3">
    <source>
        <dbReference type="Proteomes" id="UP000673691"/>
    </source>
</evidence>
<evidence type="ECO:0000313" key="2">
    <source>
        <dbReference type="EMBL" id="KAG5457471.1"/>
    </source>
</evidence>
<keyword evidence="3" id="KW-1185">Reference proteome</keyword>
<sequence length="72" mass="7381">ADGVRLRLGENQGRQSRAEAISASAAAELRGWRRQRRTQGTGRRGDLKGDGVRAGAVGTFGNASTGGGGASR</sequence>
<dbReference type="EMBL" id="JAEFCI010010026">
    <property type="protein sequence ID" value="KAG5457471.1"/>
    <property type="molecule type" value="Genomic_DNA"/>
</dbReference>
<organism evidence="2 3">
    <name type="scientific">Olpidium bornovanus</name>
    <dbReference type="NCBI Taxonomy" id="278681"/>
    <lineage>
        <taxon>Eukaryota</taxon>
        <taxon>Fungi</taxon>
        <taxon>Fungi incertae sedis</taxon>
        <taxon>Olpidiomycota</taxon>
        <taxon>Olpidiomycotina</taxon>
        <taxon>Olpidiomycetes</taxon>
        <taxon>Olpidiales</taxon>
        <taxon>Olpidiaceae</taxon>
        <taxon>Olpidium</taxon>
    </lineage>
</organism>
<feature type="compositionally biased region" description="Low complexity" evidence="1">
    <location>
        <begin position="18"/>
        <end position="28"/>
    </location>
</feature>
<proteinExistence type="predicted"/>
<feature type="non-terminal residue" evidence="2">
    <location>
        <position position="1"/>
    </location>
</feature>
<reference evidence="2 3" key="1">
    <citation type="journal article" name="Sci. Rep.">
        <title>Genome-scale phylogenetic analyses confirm Olpidium as the closest living zoosporic fungus to the non-flagellated, terrestrial fungi.</title>
        <authorList>
            <person name="Chang Y."/>
            <person name="Rochon D."/>
            <person name="Sekimoto S."/>
            <person name="Wang Y."/>
            <person name="Chovatia M."/>
            <person name="Sandor L."/>
            <person name="Salamov A."/>
            <person name="Grigoriev I.V."/>
            <person name="Stajich J.E."/>
            <person name="Spatafora J.W."/>
        </authorList>
    </citation>
    <scope>NUCLEOTIDE SEQUENCE [LARGE SCALE GENOMIC DNA]</scope>
    <source>
        <strain evidence="2">S191</strain>
    </source>
</reference>
<accession>A0A8H7ZQC7</accession>
<name>A0A8H7ZQC7_9FUNG</name>
<feature type="region of interest" description="Disordered" evidence="1">
    <location>
        <begin position="1"/>
        <end position="72"/>
    </location>
</feature>
<comment type="caution">
    <text evidence="2">The sequence shown here is derived from an EMBL/GenBank/DDBJ whole genome shotgun (WGS) entry which is preliminary data.</text>
</comment>
<protein>
    <submittedName>
        <fullName evidence="2">Uncharacterized protein</fullName>
    </submittedName>
</protein>
<dbReference type="Proteomes" id="UP000673691">
    <property type="component" value="Unassembled WGS sequence"/>
</dbReference>
<dbReference type="AlphaFoldDB" id="A0A8H7ZQC7"/>
<gene>
    <name evidence="2" type="ORF">BJ554DRAFT_2502</name>
</gene>